<evidence type="ECO:0000313" key="2">
    <source>
        <dbReference type="Proteomes" id="UP000887013"/>
    </source>
</evidence>
<dbReference type="InterPro" id="IPR008930">
    <property type="entry name" value="Terpenoid_cyclase/PrenylTrfase"/>
</dbReference>
<sequence>YKGGLEKEKNNGAITAYVTASLLISGYENKTVIDNGLSCMSEDSKLNPYETFLYAYTEALAGKGEAAQKRLDDIKPRANTTGKKFFS</sequence>
<protein>
    <submittedName>
        <fullName evidence="1">Murinoglobulin-1</fullName>
    </submittedName>
</protein>
<name>A0A8X6PYU6_NEPPI</name>
<keyword evidence="2" id="KW-1185">Reference proteome</keyword>
<reference evidence="1" key="1">
    <citation type="submission" date="2020-08" db="EMBL/GenBank/DDBJ databases">
        <title>Multicomponent nature underlies the extraordinary mechanical properties of spider dragline silk.</title>
        <authorList>
            <person name="Kono N."/>
            <person name="Nakamura H."/>
            <person name="Mori M."/>
            <person name="Yoshida Y."/>
            <person name="Ohtoshi R."/>
            <person name="Malay A.D."/>
            <person name="Moran D.A.P."/>
            <person name="Tomita M."/>
            <person name="Numata K."/>
            <person name="Arakawa K."/>
        </authorList>
    </citation>
    <scope>NUCLEOTIDE SEQUENCE</scope>
</reference>
<gene>
    <name evidence="1" type="primary">Mug1_2</name>
    <name evidence="1" type="ORF">NPIL_495151</name>
</gene>
<proteinExistence type="predicted"/>
<dbReference type="EMBL" id="BMAW01073509">
    <property type="protein sequence ID" value="GFT88000.1"/>
    <property type="molecule type" value="Genomic_DNA"/>
</dbReference>
<accession>A0A8X6PYU6</accession>
<dbReference type="OrthoDB" id="10467077at2759"/>
<evidence type="ECO:0000313" key="1">
    <source>
        <dbReference type="EMBL" id="GFT88000.1"/>
    </source>
</evidence>
<feature type="non-terminal residue" evidence="1">
    <location>
        <position position="1"/>
    </location>
</feature>
<dbReference type="AlphaFoldDB" id="A0A8X6PYU6"/>
<dbReference type="Gene3D" id="1.50.10.20">
    <property type="match status" value="1"/>
</dbReference>
<dbReference type="Proteomes" id="UP000887013">
    <property type="component" value="Unassembled WGS sequence"/>
</dbReference>
<organism evidence="1 2">
    <name type="scientific">Nephila pilipes</name>
    <name type="common">Giant wood spider</name>
    <name type="synonym">Nephila maculata</name>
    <dbReference type="NCBI Taxonomy" id="299642"/>
    <lineage>
        <taxon>Eukaryota</taxon>
        <taxon>Metazoa</taxon>
        <taxon>Ecdysozoa</taxon>
        <taxon>Arthropoda</taxon>
        <taxon>Chelicerata</taxon>
        <taxon>Arachnida</taxon>
        <taxon>Araneae</taxon>
        <taxon>Araneomorphae</taxon>
        <taxon>Entelegynae</taxon>
        <taxon>Araneoidea</taxon>
        <taxon>Nephilidae</taxon>
        <taxon>Nephila</taxon>
    </lineage>
</organism>
<comment type="caution">
    <text evidence="1">The sequence shown here is derived from an EMBL/GenBank/DDBJ whole genome shotgun (WGS) entry which is preliminary data.</text>
</comment>
<dbReference type="SUPFAM" id="SSF48239">
    <property type="entry name" value="Terpenoid cyclases/Protein prenyltransferases"/>
    <property type="match status" value="1"/>
</dbReference>